<accession>X1JV91</accession>
<dbReference type="EMBL" id="BARU01044871">
    <property type="protein sequence ID" value="GAH82189.1"/>
    <property type="molecule type" value="Genomic_DNA"/>
</dbReference>
<name>X1JV91_9ZZZZ</name>
<comment type="caution">
    <text evidence="1">The sequence shown here is derived from an EMBL/GenBank/DDBJ whole genome shotgun (WGS) entry which is preliminary data.</text>
</comment>
<proteinExistence type="predicted"/>
<gene>
    <name evidence="1" type="ORF">S03H2_68287</name>
</gene>
<protein>
    <submittedName>
        <fullName evidence="1">Uncharacterized protein</fullName>
    </submittedName>
</protein>
<organism evidence="1">
    <name type="scientific">marine sediment metagenome</name>
    <dbReference type="NCBI Taxonomy" id="412755"/>
    <lineage>
        <taxon>unclassified sequences</taxon>
        <taxon>metagenomes</taxon>
        <taxon>ecological metagenomes</taxon>
    </lineage>
</organism>
<evidence type="ECO:0000313" key="1">
    <source>
        <dbReference type="EMBL" id="GAH82189.1"/>
    </source>
</evidence>
<reference evidence="1" key="1">
    <citation type="journal article" date="2014" name="Front. Microbiol.">
        <title>High frequency of phylogenetically diverse reductive dehalogenase-homologous genes in deep subseafloor sedimentary metagenomes.</title>
        <authorList>
            <person name="Kawai M."/>
            <person name="Futagami T."/>
            <person name="Toyoda A."/>
            <person name="Takaki Y."/>
            <person name="Nishi S."/>
            <person name="Hori S."/>
            <person name="Arai W."/>
            <person name="Tsubouchi T."/>
            <person name="Morono Y."/>
            <person name="Uchiyama I."/>
            <person name="Ito T."/>
            <person name="Fujiyama A."/>
            <person name="Inagaki F."/>
            <person name="Takami H."/>
        </authorList>
    </citation>
    <scope>NUCLEOTIDE SEQUENCE</scope>
    <source>
        <strain evidence="1">Expedition CK06-06</strain>
    </source>
</reference>
<dbReference type="AlphaFoldDB" id="X1JV91"/>
<sequence>MTEEKKSVKLPSAPTIEKLKEVKFATEIRAAPAPKKGKGK</sequence>